<reference evidence="1" key="2">
    <citation type="submission" date="2021-04" db="EMBL/GenBank/DDBJ databases">
        <authorList>
            <person name="Gilroy R."/>
        </authorList>
    </citation>
    <scope>NUCLEOTIDE SEQUENCE</scope>
    <source>
        <strain evidence="1">14324</strain>
    </source>
</reference>
<dbReference type="Proteomes" id="UP000824041">
    <property type="component" value="Unassembled WGS sequence"/>
</dbReference>
<protein>
    <submittedName>
        <fullName evidence="1">Uncharacterized protein</fullName>
    </submittedName>
</protein>
<evidence type="ECO:0000313" key="2">
    <source>
        <dbReference type="Proteomes" id="UP000824041"/>
    </source>
</evidence>
<dbReference type="AlphaFoldDB" id="A0A9D2DSV1"/>
<proteinExistence type="predicted"/>
<organism evidence="1 2">
    <name type="scientific">Candidatus Blautia faecigallinarum</name>
    <dbReference type="NCBI Taxonomy" id="2838488"/>
    <lineage>
        <taxon>Bacteria</taxon>
        <taxon>Bacillati</taxon>
        <taxon>Bacillota</taxon>
        <taxon>Clostridia</taxon>
        <taxon>Lachnospirales</taxon>
        <taxon>Lachnospiraceae</taxon>
        <taxon>Blautia</taxon>
    </lineage>
</organism>
<evidence type="ECO:0000313" key="1">
    <source>
        <dbReference type="EMBL" id="HIZ22473.1"/>
    </source>
</evidence>
<comment type="caution">
    <text evidence="1">The sequence shown here is derived from an EMBL/GenBank/DDBJ whole genome shotgun (WGS) entry which is preliminary data.</text>
</comment>
<dbReference type="EMBL" id="DXBU01000091">
    <property type="protein sequence ID" value="HIZ22473.1"/>
    <property type="molecule type" value="Genomic_DNA"/>
</dbReference>
<reference evidence="1" key="1">
    <citation type="journal article" date="2021" name="PeerJ">
        <title>Extensive microbial diversity within the chicken gut microbiome revealed by metagenomics and culture.</title>
        <authorList>
            <person name="Gilroy R."/>
            <person name="Ravi A."/>
            <person name="Getino M."/>
            <person name="Pursley I."/>
            <person name="Horton D.L."/>
            <person name="Alikhan N.F."/>
            <person name="Baker D."/>
            <person name="Gharbi K."/>
            <person name="Hall N."/>
            <person name="Watson M."/>
            <person name="Adriaenssens E.M."/>
            <person name="Foster-Nyarko E."/>
            <person name="Jarju S."/>
            <person name="Secka A."/>
            <person name="Antonio M."/>
            <person name="Oren A."/>
            <person name="Chaudhuri R.R."/>
            <person name="La Ragione R."/>
            <person name="Hildebrand F."/>
            <person name="Pallen M.J."/>
        </authorList>
    </citation>
    <scope>NUCLEOTIDE SEQUENCE</scope>
    <source>
        <strain evidence="1">14324</strain>
    </source>
</reference>
<name>A0A9D2DSV1_9FIRM</name>
<sequence>MKKLKMWLGGILTVLLLAGSFLVPIEAAAAEGMVRNPGVVSLAEGKKYTNLDATGDGRADSLLWETRREEGLFSSGRKTLEISINGRRAFRLKDPYYEGDATYRYEVKLCTLDRNNVLFFIRTISETEHYNFCRLFQYKNGKLKMVLDLKKIYKNIFHYRECIDVSSAGNGRIRFRWYGQVGVTGALNWNVTFVDSGGTLKRQGRTCPVLSKDRNKTWTASRSFRAYETARLSTTVFQVKPGDKVKVTSVYNDAKRLYIRIINQKGQAGWVPCPNDSSPYFRESIYVG</sequence>
<accession>A0A9D2DSV1</accession>
<gene>
    <name evidence="1" type="ORF">IAA21_06715</name>
</gene>